<dbReference type="EMBL" id="FOKY01000007">
    <property type="protein sequence ID" value="SFB82151.1"/>
    <property type="molecule type" value="Genomic_DNA"/>
</dbReference>
<evidence type="ECO:0000259" key="1">
    <source>
        <dbReference type="PROSITE" id="PS51186"/>
    </source>
</evidence>
<gene>
    <name evidence="2" type="ORF">SAMN02745150_00947</name>
</gene>
<dbReference type="SUPFAM" id="SSF55729">
    <property type="entry name" value="Acyl-CoA N-acyltransferases (Nat)"/>
    <property type="match status" value="1"/>
</dbReference>
<name>A0A1I1E4R0_BREAD</name>
<evidence type="ECO:0000313" key="3">
    <source>
        <dbReference type="Proteomes" id="UP000240042"/>
    </source>
</evidence>
<dbReference type="InterPro" id="IPR016181">
    <property type="entry name" value="Acyl_CoA_acyltransferase"/>
</dbReference>
<dbReference type="Pfam" id="PF00583">
    <property type="entry name" value="Acetyltransf_1"/>
    <property type="match status" value="1"/>
</dbReference>
<dbReference type="AlphaFoldDB" id="A0A1I1E4R0"/>
<dbReference type="Proteomes" id="UP000240042">
    <property type="component" value="Unassembled WGS sequence"/>
</dbReference>
<dbReference type="InterPro" id="IPR000182">
    <property type="entry name" value="GNAT_dom"/>
</dbReference>
<evidence type="ECO:0000313" key="2">
    <source>
        <dbReference type="EMBL" id="SFB82151.1"/>
    </source>
</evidence>
<dbReference type="GO" id="GO:0016747">
    <property type="term" value="F:acyltransferase activity, transferring groups other than amino-acyl groups"/>
    <property type="evidence" value="ECO:0007669"/>
    <property type="project" value="InterPro"/>
</dbReference>
<dbReference type="PROSITE" id="PS51186">
    <property type="entry name" value="GNAT"/>
    <property type="match status" value="1"/>
</dbReference>
<dbReference type="RefSeq" id="WP_092319144.1">
    <property type="nucleotide sequence ID" value="NZ_FOKY01000007.1"/>
</dbReference>
<dbReference type="OrthoDB" id="9797178at2"/>
<reference evidence="3" key="1">
    <citation type="submission" date="2016-10" db="EMBL/GenBank/DDBJ databases">
        <authorList>
            <person name="Varghese N."/>
            <person name="Submissions S."/>
        </authorList>
    </citation>
    <scope>NUCLEOTIDE SEQUENCE [LARGE SCALE GENOMIC DNA]</scope>
    <source>
        <strain evidence="3">ATCC 43811</strain>
    </source>
</reference>
<protein>
    <submittedName>
        <fullName evidence="2">Acetyltransferase (GNAT) domain-containing protein</fullName>
    </submittedName>
</protein>
<organism evidence="2 3">
    <name type="scientific">Brevinema andersonii</name>
    <dbReference type="NCBI Taxonomy" id="34097"/>
    <lineage>
        <taxon>Bacteria</taxon>
        <taxon>Pseudomonadati</taxon>
        <taxon>Spirochaetota</taxon>
        <taxon>Spirochaetia</taxon>
        <taxon>Brevinematales</taxon>
        <taxon>Brevinemataceae</taxon>
        <taxon>Brevinema</taxon>
    </lineage>
</organism>
<dbReference type="CDD" id="cd04301">
    <property type="entry name" value="NAT_SF"/>
    <property type="match status" value="1"/>
</dbReference>
<dbReference type="Gene3D" id="3.40.630.30">
    <property type="match status" value="1"/>
</dbReference>
<dbReference type="PANTHER" id="PTHR43617:SF2">
    <property type="entry name" value="UPF0039 PROTEIN SLL0451"/>
    <property type="match status" value="1"/>
</dbReference>
<sequence length="169" mass="19348">MDHVFIRAEQPDDRMKIAEVLVRAFNRFDESNLVNRLHASKFFIPQFSLVLEKDENIVGYILLHPIFLVNEEEEEFTCLSLAPLAVLPQQHGKGYGTMLIQEAIARAKESTYPLIIVLGLPQVYTKCGFKTASKYGIKSPFDVPDEYFMVYQLHKNDISGTAVYPEVMF</sequence>
<accession>A0A1I1E4R0</accession>
<keyword evidence="3" id="KW-1185">Reference proteome</keyword>
<proteinExistence type="predicted"/>
<dbReference type="STRING" id="34097.SAMN02745150_00947"/>
<keyword evidence="2" id="KW-0808">Transferase</keyword>
<dbReference type="InterPro" id="IPR050276">
    <property type="entry name" value="MshD_Acetyltransferase"/>
</dbReference>
<dbReference type="PANTHER" id="PTHR43617">
    <property type="entry name" value="L-AMINO ACID N-ACETYLTRANSFERASE"/>
    <property type="match status" value="1"/>
</dbReference>
<feature type="domain" description="N-acetyltransferase" evidence="1">
    <location>
        <begin position="4"/>
        <end position="154"/>
    </location>
</feature>